<protein>
    <submittedName>
        <fullName evidence="2">Putative xanthine dehydrogenase subunit A</fullName>
        <ecNumber evidence="2">1.17.1.4</ecNumber>
    </submittedName>
</protein>
<dbReference type="AlphaFoldDB" id="A0A679JJS0"/>
<sequence>MALASLAHCTEGAGAYLPEAALRECRHALDAQRAECPMLSTETDILHAAEAWRRSGRGVALATVVETWGSAPRPVGSHLVVDEGGNFLGSVSGGCVEGAVITEALDAIADGRPRVIEFGVADETAWRVGLSCGGRIRVFVERID</sequence>
<dbReference type="Pfam" id="PF02625">
    <property type="entry name" value="XdhC_CoxI"/>
    <property type="match status" value="1"/>
</dbReference>
<feature type="domain" description="XdhC- CoxI" evidence="1">
    <location>
        <begin position="52"/>
        <end position="119"/>
    </location>
</feature>
<dbReference type="InterPro" id="IPR052698">
    <property type="entry name" value="MoCofactor_Util/Proc"/>
</dbReference>
<keyword evidence="2" id="KW-0614">Plasmid</keyword>
<dbReference type="PANTHER" id="PTHR30388:SF4">
    <property type="entry name" value="MOLYBDENUM COFACTOR INSERTION CHAPERONE PAOD"/>
    <property type="match status" value="1"/>
</dbReference>
<evidence type="ECO:0000313" key="2">
    <source>
        <dbReference type="EMBL" id="CAA2136429.1"/>
    </source>
</evidence>
<accession>A0A679JJS0</accession>
<name>A0A679JJS0_9HYPH</name>
<reference evidence="2" key="1">
    <citation type="submission" date="2019-12" db="EMBL/GenBank/DDBJ databases">
        <authorList>
            <person name="Cremers G."/>
        </authorList>
    </citation>
    <scope>NUCLEOTIDE SEQUENCE</scope>
    <source>
        <strain evidence="2">Mbul2</strain>
        <plasmid evidence="2">1</plasmid>
    </source>
</reference>
<gene>
    <name evidence="2" type="primary">pucA_2</name>
    <name evidence="2" type="ORF">MBLL_00142</name>
</gene>
<proteinExistence type="predicted"/>
<organism evidence="2">
    <name type="scientific">Methylobacterium bullatum</name>
    <dbReference type="NCBI Taxonomy" id="570505"/>
    <lineage>
        <taxon>Bacteria</taxon>
        <taxon>Pseudomonadati</taxon>
        <taxon>Pseudomonadota</taxon>
        <taxon>Alphaproteobacteria</taxon>
        <taxon>Hyphomicrobiales</taxon>
        <taxon>Methylobacteriaceae</taxon>
        <taxon>Methylobacterium</taxon>
    </lineage>
</organism>
<dbReference type="EMBL" id="LR743510">
    <property type="protein sequence ID" value="CAA2136429.1"/>
    <property type="molecule type" value="Genomic_DNA"/>
</dbReference>
<dbReference type="GO" id="GO:0004854">
    <property type="term" value="F:xanthine dehydrogenase activity"/>
    <property type="evidence" value="ECO:0007669"/>
    <property type="project" value="UniProtKB-EC"/>
</dbReference>
<evidence type="ECO:0000259" key="1">
    <source>
        <dbReference type="Pfam" id="PF02625"/>
    </source>
</evidence>
<geneLocation type="plasmid" evidence="2">
    <name>1</name>
</geneLocation>
<dbReference type="InterPro" id="IPR003777">
    <property type="entry name" value="XdhC_CoxI"/>
</dbReference>
<dbReference type="EC" id="1.17.1.4" evidence="2"/>
<keyword evidence="2" id="KW-0560">Oxidoreductase</keyword>
<dbReference type="PANTHER" id="PTHR30388">
    <property type="entry name" value="ALDEHYDE OXIDOREDUCTASE MOLYBDENUM COFACTOR ASSEMBLY PROTEIN"/>
    <property type="match status" value="1"/>
</dbReference>